<dbReference type="EMBL" id="MU155343">
    <property type="protein sequence ID" value="KAF9475199.1"/>
    <property type="molecule type" value="Genomic_DNA"/>
</dbReference>
<organism evidence="1 2">
    <name type="scientific">Pholiota conissans</name>
    <dbReference type="NCBI Taxonomy" id="109636"/>
    <lineage>
        <taxon>Eukaryota</taxon>
        <taxon>Fungi</taxon>
        <taxon>Dikarya</taxon>
        <taxon>Basidiomycota</taxon>
        <taxon>Agaricomycotina</taxon>
        <taxon>Agaricomycetes</taxon>
        <taxon>Agaricomycetidae</taxon>
        <taxon>Agaricales</taxon>
        <taxon>Agaricineae</taxon>
        <taxon>Strophariaceae</taxon>
        <taxon>Pholiota</taxon>
    </lineage>
</organism>
<accession>A0A9P5YV77</accession>
<reference evidence="1" key="1">
    <citation type="submission" date="2020-11" db="EMBL/GenBank/DDBJ databases">
        <authorList>
            <consortium name="DOE Joint Genome Institute"/>
            <person name="Ahrendt S."/>
            <person name="Riley R."/>
            <person name="Andreopoulos W."/>
            <person name="Labutti K."/>
            <person name="Pangilinan J."/>
            <person name="Ruiz-Duenas F.J."/>
            <person name="Barrasa J.M."/>
            <person name="Sanchez-Garcia M."/>
            <person name="Camarero S."/>
            <person name="Miyauchi S."/>
            <person name="Serrano A."/>
            <person name="Linde D."/>
            <person name="Babiker R."/>
            <person name="Drula E."/>
            <person name="Ayuso-Fernandez I."/>
            <person name="Pacheco R."/>
            <person name="Padilla G."/>
            <person name="Ferreira P."/>
            <person name="Barriuso J."/>
            <person name="Kellner H."/>
            <person name="Castanera R."/>
            <person name="Alfaro M."/>
            <person name="Ramirez L."/>
            <person name="Pisabarro A.G."/>
            <person name="Kuo A."/>
            <person name="Tritt A."/>
            <person name="Lipzen A."/>
            <person name="He G."/>
            <person name="Yan M."/>
            <person name="Ng V."/>
            <person name="Cullen D."/>
            <person name="Martin F."/>
            <person name="Rosso M.-N."/>
            <person name="Henrissat B."/>
            <person name="Hibbett D."/>
            <person name="Martinez A.T."/>
            <person name="Grigoriev I.V."/>
        </authorList>
    </citation>
    <scope>NUCLEOTIDE SEQUENCE</scope>
    <source>
        <strain evidence="1">CIRM-BRFM 674</strain>
    </source>
</reference>
<proteinExistence type="predicted"/>
<keyword evidence="2" id="KW-1185">Reference proteome</keyword>
<sequence length="273" mass="30342">MDVREGTSESHTAAWIKAFVLEMIDQIGRMRMGAIVSDSTGNTRLFRELLAEEIPTLLNLPDIVHFISNMIKDIVRLDYFNNTISILRSTITKFHKSHIGESELAAVHPLLGITKGLDAIGKTRFGTVIIAAWSLQRNLPCIRKIVERAKFDMGKLAVHFRGQTRASLEFEFGLARLIDLGSPALKALTCLEANEATAGDVYLFWHAMLWAIKEALVNPDAEFPEEVQEQVIGILNARHNQIFGNGNLSTASNLYLSGAYLNPSALQLTSTHR</sequence>
<dbReference type="Proteomes" id="UP000807469">
    <property type="component" value="Unassembled WGS sequence"/>
</dbReference>
<dbReference type="AlphaFoldDB" id="A0A9P5YV77"/>
<evidence type="ECO:0008006" key="3">
    <source>
        <dbReference type="Google" id="ProtNLM"/>
    </source>
</evidence>
<dbReference type="SUPFAM" id="SSF53098">
    <property type="entry name" value="Ribonuclease H-like"/>
    <property type="match status" value="1"/>
</dbReference>
<evidence type="ECO:0000313" key="2">
    <source>
        <dbReference type="Proteomes" id="UP000807469"/>
    </source>
</evidence>
<name>A0A9P5YV77_9AGAR</name>
<protein>
    <recommendedName>
        <fullName evidence="3">DUF659 domain-containing protein</fullName>
    </recommendedName>
</protein>
<gene>
    <name evidence="1" type="ORF">BDN70DRAFT_957808</name>
</gene>
<dbReference type="InterPro" id="IPR012337">
    <property type="entry name" value="RNaseH-like_sf"/>
</dbReference>
<comment type="caution">
    <text evidence="1">The sequence shown here is derived from an EMBL/GenBank/DDBJ whole genome shotgun (WGS) entry which is preliminary data.</text>
</comment>
<evidence type="ECO:0000313" key="1">
    <source>
        <dbReference type="EMBL" id="KAF9475199.1"/>
    </source>
</evidence>
<dbReference type="OrthoDB" id="3236755at2759"/>